<evidence type="ECO:0000313" key="7">
    <source>
        <dbReference type="EMBL" id="CAG5105905.1"/>
    </source>
</evidence>
<dbReference type="InterPro" id="IPR001300">
    <property type="entry name" value="Peptidase_C2_calpain_cat"/>
</dbReference>
<dbReference type="CDD" id="cd00044">
    <property type="entry name" value="CysPc"/>
    <property type="match status" value="1"/>
</dbReference>
<feature type="domain" description="Calpain catalytic" evidence="6">
    <location>
        <begin position="35"/>
        <end position="329"/>
    </location>
</feature>
<evidence type="ECO:0000256" key="5">
    <source>
        <dbReference type="PROSITE-ProRule" id="PRU00239"/>
    </source>
</evidence>
<proteinExistence type="inferred from homology"/>
<dbReference type="Gene3D" id="3.90.70.10">
    <property type="entry name" value="Cysteine proteinases"/>
    <property type="match status" value="1"/>
</dbReference>
<dbReference type="PRINTS" id="PR00704">
    <property type="entry name" value="CALPAIN"/>
</dbReference>
<dbReference type="PANTHER" id="PTHR10183">
    <property type="entry name" value="CALPAIN"/>
    <property type="match status" value="1"/>
</dbReference>
<dbReference type="PROSITE" id="PS00139">
    <property type="entry name" value="THIOL_PROTEASE_CYS"/>
    <property type="match status" value="1"/>
</dbReference>
<gene>
    <name evidence="7" type="ORF">OKIOD_LOCUS11321</name>
</gene>
<sequence length="506" mass="56906">MDQVVKLRKASEDRTDFEDNQFDLDDREHRATVERTFRLSSHQSITKDMVSFIVDGSQSSDINQGGLGDCWFLAALSCIATKDQPGTEVAKIKEDTIETVLQVGFNKTMMAEGTGGFKFKFFRMGEWVDVVIDDKLPLRKRARPSDSGEWWVPLTEKAYAKFNGGYEKIQGGQTGRAMTDLSGGIAVDMNDFEYGLGVNENNTINGINLVDLLKKIQRNALICTSNRDGAGNEQIRKGLVSGHAYSLLAVDTMTLSDGSKKDMVKIRNPWGQTEWTGDWSDKDSANWSRVPAEEKKRLKMDEATNDGAFWMALRDWVDEFENLAICALPGLDVNDPDGIISEEEMRNRDHRVKGTFRPGKNAPLNTGHLCQTFRNPVFSTQVELTVDAYGGTDSRLVWLQVLTDTPLKENRLLMVNFWAKRNDDSEFDGPQTSRNFRRFKKIEPVIPASPGYNISVYQHNGFLLNLNPGKYLITLSSCMQQNCTDPADFMVRAMGANLKLRPLTSM</sequence>
<evidence type="ECO:0000256" key="3">
    <source>
        <dbReference type="ARBA" id="ARBA00022801"/>
    </source>
</evidence>
<dbReference type="SMART" id="SM00230">
    <property type="entry name" value="CysPc"/>
    <property type="match status" value="1"/>
</dbReference>
<name>A0ABN7SRF2_OIKDI</name>
<dbReference type="InterPro" id="IPR022684">
    <property type="entry name" value="Calpain_cysteine_protease"/>
</dbReference>
<comment type="similarity">
    <text evidence="1">Belongs to the peptidase C2 family.</text>
</comment>
<keyword evidence="3 5" id="KW-0378">Hydrolase</keyword>
<evidence type="ECO:0000313" key="8">
    <source>
        <dbReference type="Proteomes" id="UP001158576"/>
    </source>
</evidence>
<dbReference type="SUPFAM" id="SSF54001">
    <property type="entry name" value="Cysteine proteinases"/>
    <property type="match status" value="1"/>
</dbReference>
<dbReference type="InterPro" id="IPR038765">
    <property type="entry name" value="Papain-like_cys_pep_sf"/>
</dbReference>
<keyword evidence="8" id="KW-1185">Reference proteome</keyword>
<keyword evidence="2 5" id="KW-0645">Protease</keyword>
<dbReference type="Proteomes" id="UP001158576">
    <property type="component" value="Chromosome 1"/>
</dbReference>
<accession>A0ABN7SRF2</accession>
<dbReference type="EMBL" id="OU015566">
    <property type="protein sequence ID" value="CAG5105905.1"/>
    <property type="molecule type" value="Genomic_DNA"/>
</dbReference>
<dbReference type="InterPro" id="IPR000169">
    <property type="entry name" value="Pept_cys_AS"/>
</dbReference>
<organism evidence="7 8">
    <name type="scientific">Oikopleura dioica</name>
    <name type="common">Tunicate</name>
    <dbReference type="NCBI Taxonomy" id="34765"/>
    <lineage>
        <taxon>Eukaryota</taxon>
        <taxon>Metazoa</taxon>
        <taxon>Chordata</taxon>
        <taxon>Tunicata</taxon>
        <taxon>Appendicularia</taxon>
        <taxon>Copelata</taxon>
        <taxon>Oikopleuridae</taxon>
        <taxon>Oikopleura</taxon>
    </lineage>
</organism>
<evidence type="ECO:0000256" key="4">
    <source>
        <dbReference type="ARBA" id="ARBA00022807"/>
    </source>
</evidence>
<feature type="active site" evidence="5">
    <location>
        <position position="70"/>
    </location>
</feature>
<evidence type="ECO:0000256" key="2">
    <source>
        <dbReference type="ARBA" id="ARBA00022670"/>
    </source>
</evidence>
<dbReference type="PANTHER" id="PTHR10183:SF379">
    <property type="entry name" value="CALPAIN-5"/>
    <property type="match status" value="1"/>
</dbReference>
<feature type="active site" evidence="5">
    <location>
        <position position="268"/>
    </location>
</feature>
<dbReference type="PROSITE" id="PS50203">
    <property type="entry name" value="CALPAIN_CAT"/>
    <property type="match status" value="1"/>
</dbReference>
<protein>
    <submittedName>
        <fullName evidence="7">Oidioi.mRNA.OKI2018_I69.chr1.g2556.t1.cds</fullName>
    </submittedName>
</protein>
<evidence type="ECO:0000256" key="1">
    <source>
        <dbReference type="ARBA" id="ARBA00007623"/>
    </source>
</evidence>
<dbReference type="Pfam" id="PF00648">
    <property type="entry name" value="Peptidase_C2"/>
    <property type="match status" value="1"/>
</dbReference>
<feature type="active site" evidence="5">
    <location>
        <position position="243"/>
    </location>
</feature>
<reference evidence="7 8" key="1">
    <citation type="submission" date="2021-04" db="EMBL/GenBank/DDBJ databases">
        <authorList>
            <person name="Bliznina A."/>
        </authorList>
    </citation>
    <scope>NUCLEOTIDE SEQUENCE [LARGE SCALE GENOMIC DNA]</scope>
</reference>
<keyword evidence="4 5" id="KW-0788">Thiol protease</keyword>
<evidence type="ECO:0000259" key="6">
    <source>
        <dbReference type="PROSITE" id="PS50203"/>
    </source>
</evidence>